<dbReference type="GeneID" id="64975414"/>
<proteinExistence type="predicted"/>
<dbReference type="RefSeq" id="XP_041557603.1">
    <property type="nucleotide sequence ID" value="XM_041705082.1"/>
</dbReference>
<reference evidence="1" key="1">
    <citation type="submission" date="2021-01" db="EMBL/GenBank/DDBJ databases">
        <authorList>
            <consortium name="Aspergillus puulaauensis MK2 genome sequencing consortium"/>
            <person name="Kazuki M."/>
            <person name="Futagami T."/>
        </authorList>
    </citation>
    <scope>NUCLEOTIDE SEQUENCE</scope>
    <source>
        <strain evidence="1">MK2</strain>
    </source>
</reference>
<accession>A0A7R7XRE9</accession>
<reference evidence="1" key="2">
    <citation type="submission" date="2021-02" db="EMBL/GenBank/DDBJ databases">
        <title>Aspergillus puulaauensis MK2 genome sequence.</title>
        <authorList>
            <person name="Futagami T."/>
            <person name="Mori K."/>
            <person name="Kadooka C."/>
            <person name="Tanaka T."/>
        </authorList>
    </citation>
    <scope>NUCLEOTIDE SEQUENCE</scope>
    <source>
        <strain evidence="1">MK2</strain>
    </source>
</reference>
<dbReference type="KEGG" id="apuu:APUU_50120S"/>
<evidence type="ECO:0000313" key="2">
    <source>
        <dbReference type="Proteomes" id="UP000654913"/>
    </source>
</evidence>
<dbReference type="EMBL" id="AP024447">
    <property type="protein sequence ID" value="BCS25409.1"/>
    <property type="molecule type" value="Genomic_DNA"/>
</dbReference>
<dbReference type="Proteomes" id="UP000654913">
    <property type="component" value="Chromosome 5"/>
</dbReference>
<protein>
    <submittedName>
        <fullName evidence="1">Uncharacterized protein</fullName>
    </submittedName>
</protein>
<organism evidence="1 2">
    <name type="scientific">Aspergillus puulaauensis</name>
    <dbReference type="NCBI Taxonomy" id="1220207"/>
    <lineage>
        <taxon>Eukaryota</taxon>
        <taxon>Fungi</taxon>
        <taxon>Dikarya</taxon>
        <taxon>Ascomycota</taxon>
        <taxon>Pezizomycotina</taxon>
        <taxon>Eurotiomycetes</taxon>
        <taxon>Eurotiomycetidae</taxon>
        <taxon>Eurotiales</taxon>
        <taxon>Aspergillaceae</taxon>
        <taxon>Aspergillus</taxon>
    </lineage>
</organism>
<evidence type="ECO:0000313" key="1">
    <source>
        <dbReference type="EMBL" id="BCS25409.1"/>
    </source>
</evidence>
<name>A0A7R7XRE9_9EURO</name>
<dbReference type="OrthoDB" id="4446315at2759"/>
<gene>
    <name evidence="1" type="ORF">APUU_50120S</name>
</gene>
<keyword evidence="2" id="KW-1185">Reference proteome</keyword>
<dbReference type="AlphaFoldDB" id="A0A7R7XRE9"/>
<sequence length="163" mass="18480">MPPKTRSAKIPWYQLSIVVTKRRAGDPHSWILILGEEGSTLNFRFWHITSTGSPDGYSVRYTEAPMDACFITRFFGAVHAVCRVPATGINQFCIAVDRATEQYSCRWVTALLMDLFEWQWVSKVKAERLQREIVPGPLEPGDGEGNVQASYDSYASVEWEDCL</sequence>